<protein>
    <submittedName>
        <fullName evidence="2">Uncharacterized protein</fullName>
    </submittedName>
</protein>
<accession>C3YKS0</accession>
<gene>
    <name evidence="2" type="ORF">BRAFLDRAFT_63239</name>
</gene>
<feature type="region of interest" description="Disordered" evidence="1">
    <location>
        <begin position="133"/>
        <end position="152"/>
    </location>
</feature>
<proteinExistence type="predicted"/>
<dbReference type="AlphaFoldDB" id="C3YKS0"/>
<evidence type="ECO:0000313" key="2">
    <source>
        <dbReference type="EMBL" id="EEN59138.1"/>
    </source>
</evidence>
<dbReference type="InParanoid" id="C3YKS0"/>
<evidence type="ECO:0000256" key="1">
    <source>
        <dbReference type="SAM" id="MobiDB-lite"/>
    </source>
</evidence>
<feature type="region of interest" description="Disordered" evidence="1">
    <location>
        <begin position="1"/>
        <end position="27"/>
    </location>
</feature>
<organism>
    <name type="scientific">Branchiostoma floridae</name>
    <name type="common">Florida lancelet</name>
    <name type="synonym">Amphioxus</name>
    <dbReference type="NCBI Taxonomy" id="7739"/>
    <lineage>
        <taxon>Eukaryota</taxon>
        <taxon>Metazoa</taxon>
        <taxon>Chordata</taxon>
        <taxon>Cephalochordata</taxon>
        <taxon>Leptocardii</taxon>
        <taxon>Amphioxiformes</taxon>
        <taxon>Branchiostomatidae</taxon>
        <taxon>Branchiostoma</taxon>
    </lineage>
</organism>
<dbReference type="EMBL" id="GG666523">
    <property type="protein sequence ID" value="EEN59138.1"/>
    <property type="molecule type" value="Genomic_DNA"/>
</dbReference>
<name>C3YKS0_BRAFL</name>
<sequence length="152" mass="16334">MADCDDSSSSSSSSSDEEFETIKAQCAPEDEGILDHLTKLSSKMGKANKGNREYNDPHGVMESLEFLAKPENMRKLKKMGMLDKLGPLAGVLKGMNKKGKGKGGRDYDFDCLGGIGQGSWDRPSRGTASMVNMENTASTGQDHPRLEAATGE</sequence>
<reference evidence="2" key="1">
    <citation type="journal article" date="2008" name="Nature">
        <title>The amphioxus genome and the evolution of the chordate karyotype.</title>
        <authorList>
            <consortium name="US DOE Joint Genome Institute (JGI-PGF)"/>
            <person name="Putnam N.H."/>
            <person name="Butts T."/>
            <person name="Ferrier D.E.K."/>
            <person name="Furlong R.F."/>
            <person name="Hellsten U."/>
            <person name="Kawashima T."/>
            <person name="Robinson-Rechavi M."/>
            <person name="Shoguchi E."/>
            <person name="Terry A."/>
            <person name="Yu J.-K."/>
            <person name="Benito-Gutierrez E.L."/>
            <person name="Dubchak I."/>
            <person name="Garcia-Fernandez J."/>
            <person name="Gibson-Brown J.J."/>
            <person name="Grigoriev I.V."/>
            <person name="Horton A.C."/>
            <person name="de Jong P.J."/>
            <person name="Jurka J."/>
            <person name="Kapitonov V.V."/>
            <person name="Kohara Y."/>
            <person name="Kuroki Y."/>
            <person name="Lindquist E."/>
            <person name="Lucas S."/>
            <person name="Osoegawa K."/>
            <person name="Pennacchio L.A."/>
            <person name="Salamov A.A."/>
            <person name="Satou Y."/>
            <person name="Sauka-Spengler T."/>
            <person name="Schmutz J."/>
            <person name="Shin-I T."/>
            <person name="Toyoda A."/>
            <person name="Bronner-Fraser M."/>
            <person name="Fujiyama A."/>
            <person name="Holland L.Z."/>
            <person name="Holland P.W.H."/>
            <person name="Satoh N."/>
            <person name="Rokhsar D.S."/>
        </authorList>
    </citation>
    <scope>NUCLEOTIDE SEQUENCE [LARGE SCALE GENOMIC DNA]</scope>
    <source>
        <strain evidence="2">S238N-H82</strain>
        <tissue evidence="2">Testes</tissue>
    </source>
</reference>